<organism evidence="5 6">
    <name type="scientific">Paenibacillus harenae</name>
    <dbReference type="NCBI Taxonomy" id="306543"/>
    <lineage>
        <taxon>Bacteria</taxon>
        <taxon>Bacillati</taxon>
        <taxon>Bacillota</taxon>
        <taxon>Bacilli</taxon>
        <taxon>Bacillales</taxon>
        <taxon>Paenibacillaceae</taxon>
        <taxon>Paenibacillus</taxon>
    </lineage>
</organism>
<accession>A0ABT9TZI8</accession>
<evidence type="ECO:0000256" key="2">
    <source>
        <dbReference type="ARBA" id="ARBA00006472"/>
    </source>
</evidence>
<dbReference type="EC" id="4.2.1.96" evidence="3"/>
<dbReference type="PANTHER" id="PTHR12599">
    <property type="entry name" value="PTERIN-4-ALPHA-CARBINOLAMINE DEHYDRATASE"/>
    <property type="match status" value="1"/>
</dbReference>
<dbReference type="PANTHER" id="PTHR12599:SF0">
    <property type="entry name" value="PTERIN-4-ALPHA-CARBINOLAMINE DEHYDRATASE"/>
    <property type="match status" value="1"/>
</dbReference>
<keyword evidence="4 5" id="KW-0456">Lyase</keyword>
<comment type="caution">
    <text evidence="5">The sequence shown here is derived from an EMBL/GenBank/DDBJ whole genome shotgun (WGS) entry which is preliminary data.</text>
</comment>
<dbReference type="Pfam" id="PF01329">
    <property type="entry name" value="Pterin_4a"/>
    <property type="match status" value="1"/>
</dbReference>
<dbReference type="CDD" id="cd00488">
    <property type="entry name" value="PCD_DCoH"/>
    <property type="match status" value="1"/>
</dbReference>
<gene>
    <name evidence="5" type="ORF">J2T15_001553</name>
</gene>
<dbReference type="InterPro" id="IPR001533">
    <property type="entry name" value="Pterin_deHydtase"/>
</dbReference>
<evidence type="ECO:0000256" key="4">
    <source>
        <dbReference type="ARBA" id="ARBA00023239"/>
    </source>
</evidence>
<dbReference type="RefSeq" id="WP_307202696.1">
    <property type="nucleotide sequence ID" value="NZ_JAUSSU010000003.1"/>
</dbReference>
<dbReference type="Proteomes" id="UP001229346">
    <property type="component" value="Unassembled WGS sequence"/>
</dbReference>
<dbReference type="NCBIfam" id="NF002017">
    <property type="entry name" value="PRK00823.1-2"/>
    <property type="match status" value="1"/>
</dbReference>
<evidence type="ECO:0000256" key="3">
    <source>
        <dbReference type="ARBA" id="ARBA00013252"/>
    </source>
</evidence>
<dbReference type="Gene3D" id="3.30.1360.20">
    <property type="entry name" value="Transcriptional coactivator/pterin dehydratase"/>
    <property type="match status" value="1"/>
</dbReference>
<name>A0ABT9TZI8_PAEHA</name>
<comment type="catalytic activity">
    <reaction evidence="1">
        <text>(4aS,6R)-4a-hydroxy-L-erythro-5,6,7,8-tetrahydrobiopterin = (6R)-L-erythro-6,7-dihydrobiopterin + H2O</text>
        <dbReference type="Rhea" id="RHEA:11920"/>
        <dbReference type="ChEBI" id="CHEBI:15377"/>
        <dbReference type="ChEBI" id="CHEBI:15642"/>
        <dbReference type="ChEBI" id="CHEBI:43120"/>
        <dbReference type="EC" id="4.2.1.96"/>
    </reaction>
</comment>
<comment type="similarity">
    <text evidence="2">Belongs to the pterin-4-alpha-carbinolamine dehydratase family.</text>
</comment>
<evidence type="ECO:0000313" key="6">
    <source>
        <dbReference type="Proteomes" id="UP001229346"/>
    </source>
</evidence>
<dbReference type="EMBL" id="JAUSSU010000003">
    <property type="protein sequence ID" value="MDQ0112118.1"/>
    <property type="molecule type" value="Genomic_DNA"/>
</dbReference>
<proteinExistence type="inferred from homology"/>
<protein>
    <recommendedName>
        <fullName evidence="3">4a-hydroxytetrahydrobiopterin dehydratase</fullName>
        <ecNumber evidence="3">4.2.1.96</ecNumber>
    </recommendedName>
</protein>
<reference evidence="5 6" key="1">
    <citation type="submission" date="2023-07" db="EMBL/GenBank/DDBJ databases">
        <title>Sorghum-associated microbial communities from plants grown in Nebraska, USA.</title>
        <authorList>
            <person name="Schachtman D."/>
        </authorList>
    </citation>
    <scope>NUCLEOTIDE SEQUENCE [LARGE SCALE GENOMIC DNA]</scope>
    <source>
        <strain evidence="5 6">CC482</strain>
    </source>
</reference>
<keyword evidence="6" id="KW-1185">Reference proteome</keyword>
<dbReference type="GO" id="GO:0008124">
    <property type="term" value="F:4-alpha-hydroxytetrahydrobiopterin dehydratase activity"/>
    <property type="evidence" value="ECO:0007669"/>
    <property type="project" value="UniProtKB-EC"/>
</dbReference>
<evidence type="ECO:0000313" key="5">
    <source>
        <dbReference type="EMBL" id="MDQ0112118.1"/>
    </source>
</evidence>
<dbReference type="InterPro" id="IPR036428">
    <property type="entry name" value="PCD_sf"/>
</dbReference>
<sequence>MAAAKLSEERVAQLLAERSAWKLTDGKWIVRKYRFQTYLEGISFVNRVAEAAEKLNHHPFIVIEYKLITLKLTSWHAGGLTELDFTAAAAFDAALER</sequence>
<evidence type="ECO:0000256" key="1">
    <source>
        <dbReference type="ARBA" id="ARBA00001554"/>
    </source>
</evidence>
<dbReference type="SUPFAM" id="SSF55248">
    <property type="entry name" value="PCD-like"/>
    <property type="match status" value="1"/>
</dbReference>